<sequence length="349" mass="41293">MEMEFVRHEPCYDRILFVLTLDRKKMKERILIGEELQVRFRLQGDMDADVLCDTTRPLGTFLAEFEHDPDGEWNRFGLAPLRDALHSNRWKQPALEQAAGEFLKTKFDTGDPLRMYAAFRIWNGYLLAREPAKRAEACDRFMDKMSHFTMTFQQRSPLQFDSDTGRPQPFHISSRIFGSVPAAETRLDLWYPDNRRTTECVAAYTTFYPLITYYLNRLNDWGLCFRKCKVCGHIFLAKSQRYELCNDKCRKKQALQNKREFDERARENNYDLLYKNECQNWRNKINKAKRTAGFPADRLEEMLTAFEAFKKEALQRKRAVKERTASPKEFTDWLYQQSSIIVELAEKSS</sequence>
<dbReference type="Proteomes" id="UP001644719">
    <property type="component" value="Unassembled WGS sequence"/>
</dbReference>
<name>A0ABX2H675_9FIRM</name>
<accession>A0ABX2H675</accession>
<proteinExistence type="predicted"/>
<evidence type="ECO:0000313" key="1">
    <source>
        <dbReference type="EMBL" id="NSG85594.1"/>
    </source>
</evidence>
<keyword evidence="2" id="KW-1185">Reference proteome</keyword>
<dbReference type="RefSeq" id="WP_118285520.1">
    <property type="nucleotide sequence ID" value="NZ_JAAITS010000022.1"/>
</dbReference>
<dbReference type="EMBL" id="JAAITS010000022">
    <property type="protein sequence ID" value="NSG85594.1"/>
    <property type="molecule type" value="Genomic_DNA"/>
</dbReference>
<evidence type="ECO:0000313" key="2">
    <source>
        <dbReference type="Proteomes" id="UP001644719"/>
    </source>
</evidence>
<reference evidence="1 2" key="1">
    <citation type="journal article" date="2020" name="Cell Host Microbe">
        <title>Functional and Genomic Variation between Human-Derived Isolates of Lachnospiraceae Reveals Inter- and Intra-Species Diversity.</title>
        <authorList>
            <person name="Sorbara M.T."/>
            <person name="Littmann E.R."/>
            <person name="Fontana E."/>
            <person name="Moody T.U."/>
            <person name="Kohout C.E."/>
            <person name="Gjonbalaj M."/>
            <person name="Eaton V."/>
            <person name="Seok R."/>
            <person name="Leiner I.M."/>
            <person name="Pamer E.G."/>
        </authorList>
    </citation>
    <scope>NUCLEOTIDE SEQUENCE [LARGE SCALE GENOMIC DNA]</scope>
    <source>
        <strain evidence="1 2">MSK.17.74</strain>
    </source>
</reference>
<organism evidence="1 2">
    <name type="scientific">Blautia faecis</name>
    <dbReference type="NCBI Taxonomy" id="871665"/>
    <lineage>
        <taxon>Bacteria</taxon>
        <taxon>Bacillati</taxon>
        <taxon>Bacillota</taxon>
        <taxon>Clostridia</taxon>
        <taxon>Lachnospirales</taxon>
        <taxon>Lachnospiraceae</taxon>
        <taxon>Blautia</taxon>
    </lineage>
</organism>
<gene>
    <name evidence="1" type="ORF">G5B17_09130</name>
</gene>
<protein>
    <submittedName>
        <fullName evidence="1">Uncharacterized protein</fullName>
    </submittedName>
</protein>
<comment type="caution">
    <text evidence="1">The sequence shown here is derived from an EMBL/GenBank/DDBJ whole genome shotgun (WGS) entry which is preliminary data.</text>
</comment>